<name>A0A183ATK1_9TREM</name>
<feature type="signal peptide" evidence="2">
    <location>
        <begin position="1"/>
        <end position="21"/>
    </location>
</feature>
<reference evidence="4 5" key="2">
    <citation type="submission" date="2018-11" db="EMBL/GenBank/DDBJ databases">
        <authorList>
            <consortium name="Pathogen Informatics"/>
        </authorList>
    </citation>
    <scope>NUCLEOTIDE SEQUENCE [LARGE SCALE GENOMIC DNA]</scope>
    <source>
        <strain evidence="4 5">Egypt</strain>
    </source>
</reference>
<organism evidence="6">
    <name type="scientific">Echinostoma caproni</name>
    <dbReference type="NCBI Taxonomy" id="27848"/>
    <lineage>
        <taxon>Eukaryota</taxon>
        <taxon>Metazoa</taxon>
        <taxon>Spiralia</taxon>
        <taxon>Lophotrochozoa</taxon>
        <taxon>Platyhelminthes</taxon>
        <taxon>Trematoda</taxon>
        <taxon>Digenea</taxon>
        <taxon>Plagiorchiida</taxon>
        <taxon>Echinostomata</taxon>
        <taxon>Echinostomatoidea</taxon>
        <taxon>Echinostomatidae</taxon>
        <taxon>Echinostoma</taxon>
    </lineage>
</organism>
<reference evidence="6" key="1">
    <citation type="submission" date="2016-06" db="UniProtKB">
        <authorList>
            <consortium name="WormBaseParasite"/>
        </authorList>
    </citation>
    <scope>IDENTIFICATION</scope>
</reference>
<sequence length="139" mass="15452">MLVAECITCLLLPFVWPHVYAPILPLSLAHFVDAPVPYIMGIRYSSSDTSPHPSHTVFSPELSPNEHRLDEPSTMRGSKLDEIRPHAVELASEANVCYVYIDEGRVIAADEVPQFPNSDYVKEALYQIIRIASSLTSGK</sequence>
<protein>
    <submittedName>
        <fullName evidence="6">UDENN domain-containing protein</fullName>
    </submittedName>
</protein>
<feature type="compositionally biased region" description="Basic and acidic residues" evidence="1">
    <location>
        <begin position="64"/>
        <end position="73"/>
    </location>
</feature>
<feature type="domain" description="UDENN" evidence="3">
    <location>
        <begin position="1"/>
        <end position="139"/>
    </location>
</feature>
<dbReference type="EMBL" id="UZAN01048825">
    <property type="protein sequence ID" value="VDP86819.1"/>
    <property type="molecule type" value="Genomic_DNA"/>
</dbReference>
<accession>A0A183ATK1</accession>
<keyword evidence="2" id="KW-0732">Signal</keyword>
<dbReference type="Gene3D" id="3.40.50.11500">
    <property type="match status" value="1"/>
</dbReference>
<dbReference type="WBParaSite" id="ECPE_0001031801-mRNA-1">
    <property type="protein sequence ID" value="ECPE_0001031801-mRNA-1"/>
    <property type="gene ID" value="ECPE_0001031801"/>
</dbReference>
<dbReference type="PROSITE" id="PS50211">
    <property type="entry name" value="DENN"/>
    <property type="match status" value="1"/>
</dbReference>
<evidence type="ECO:0000313" key="4">
    <source>
        <dbReference type="EMBL" id="VDP86819.1"/>
    </source>
</evidence>
<dbReference type="InterPro" id="IPR047278">
    <property type="entry name" value="DEN5A/B"/>
</dbReference>
<feature type="region of interest" description="Disordered" evidence="1">
    <location>
        <begin position="49"/>
        <end position="73"/>
    </location>
</feature>
<proteinExistence type="predicted"/>
<evidence type="ECO:0000259" key="3">
    <source>
        <dbReference type="PROSITE" id="PS50211"/>
    </source>
</evidence>
<evidence type="ECO:0000313" key="6">
    <source>
        <dbReference type="WBParaSite" id="ECPE_0001031801-mRNA-1"/>
    </source>
</evidence>
<feature type="chain" id="PRO_5043138228" evidence="2">
    <location>
        <begin position="22"/>
        <end position="139"/>
    </location>
</feature>
<evidence type="ECO:0000256" key="2">
    <source>
        <dbReference type="SAM" id="SignalP"/>
    </source>
</evidence>
<evidence type="ECO:0000313" key="5">
    <source>
        <dbReference type="Proteomes" id="UP000272942"/>
    </source>
</evidence>
<dbReference type="InterPro" id="IPR037516">
    <property type="entry name" value="Tripartite_DENN"/>
</dbReference>
<dbReference type="PANTHER" id="PTHR46070">
    <property type="entry name" value="PINSTRIPE, ISOFORM A"/>
    <property type="match status" value="1"/>
</dbReference>
<dbReference type="Pfam" id="PF02141">
    <property type="entry name" value="DENN"/>
    <property type="match status" value="1"/>
</dbReference>
<keyword evidence="5" id="KW-1185">Reference proteome</keyword>
<dbReference type="Proteomes" id="UP000272942">
    <property type="component" value="Unassembled WGS sequence"/>
</dbReference>
<dbReference type="OrthoDB" id="6019893at2759"/>
<evidence type="ECO:0000256" key="1">
    <source>
        <dbReference type="SAM" id="MobiDB-lite"/>
    </source>
</evidence>
<dbReference type="GO" id="GO:0031267">
    <property type="term" value="F:small GTPase binding"/>
    <property type="evidence" value="ECO:0007669"/>
    <property type="project" value="InterPro"/>
</dbReference>
<dbReference type="AlphaFoldDB" id="A0A183ATK1"/>
<dbReference type="InterPro" id="IPR043153">
    <property type="entry name" value="DENN_C"/>
</dbReference>
<dbReference type="PANTHER" id="PTHR46070:SF1">
    <property type="entry name" value="PINSTRIPE, ISOFORM A"/>
    <property type="match status" value="1"/>
</dbReference>
<dbReference type="InterPro" id="IPR001194">
    <property type="entry name" value="cDENN_dom"/>
</dbReference>
<gene>
    <name evidence="4" type="ORF">ECPE_LOCUS10285</name>
</gene>
<dbReference type="GO" id="GO:0005085">
    <property type="term" value="F:guanyl-nucleotide exchange factor activity"/>
    <property type="evidence" value="ECO:0007669"/>
    <property type="project" value="InterPro"/>
</dbReference>